<keyword evidence="12" id="KW-1185">Reference proteome</keyword>
<dbReference type="InterPro" id="IPR001872">
    <property type="entry name" value="Peptidase_A8"/>
</dbReference>
<reference evidence="11 12" key="1">
    <citation type="submission" date="2018-10" db="EMBL/GenBank/DDBJ databases">
        <authorList>
            <person name="Zhang X."/>
        </authorList>
    </citation>
    <scope>NUCLEOTIDE SEQUENCE [LARGE SCALE GENOMIC DNA]</scope>
    <source>
        <strain evidence="11 12">SK-G1</strain>
    </source>
</reference>
<dbReference type="Pfam" id="PF01252">
    <property type="entry name" value="Peptidase_A8"/>
    <property type="match status" value="1"/>
</dbReference>
<comment type="function">
    <text evidence="9">This protein specifically catalyzes the removal of signal peptides from prolipoproteins.</text>
</comment>
<comment type="catalytic activity">
    <reaction evidence="9">
        <text>Release of signal peptides from bacterial membrane prolipoproteins. Hydrolyzes -Xaa-Yaa-Zaa-|-(S,diacylglyceryl)Cys-, in which Xaa is hydrophobic (preferably Leu), and Yaa (Ala or Ser) and Zaa (Gly or Ala) have small, neutral side chains.</text>
        <dbReference type="EC" id="3.4.23.36"/>
    </reaction>
</comment>
<feature type="transmembrane region" description="Helical" evidence="9">
    <location>
        <begin position="63"/>
        <end position="80"/>
    </location>
</feature>
<comment type="subcellular location">
    <subcellularLocation>
        <location evidence="9">Cell membrane</location>
        <topology evidence="9">Multi-pass membrane protein</topology>
    </subcellularLocation>
</comment>
<keyword evidence="7 9" id="KW-1133">Transmembrane helix</keyword>
<dbReference type="AlphaFoldDB" id="A0A3G2R4K4"/>
<keyword evidence="8 9" id="KW-0472">Membrane</keyword>
<keyword evidence="2 9" id="KW-1003">Cell membrane</keyword>
<comment type="pathway">
    <text evidence="9">Protein modification; lipoprotein biosynthesis (signal peptide cleavage).</text>
</comment>
<feature type="transmembrane region" description="Helical" evidence="9">
    <location>
        <begin position="89"/>
        <end position="106"/>
    </location>
</feature>
<dbReference type="Proteomes" id="UP000280960">
    <property type="component" value="Chromosome"/>
</dbReference>
<dbReference type="EC" id="3.4.23.36" evidence="9"/>
<evidence type="ECO:0000313" key="12">
    <source>
        <dbReference type="Proteomes" id="UP000280960"/>
    </source>
</evidence>
<evidence type="ECO:0000256" key="2">
    <source>
        <dbReference type="ARBA" id="ARBA00022475"/>
    </source>
</evidence>
<evidence type="ECO:0000256" key="8">
    <source>
        <dbReference type="ARBA" id="ARBA00023136"/>
    </source>
</evidence>
<keyword evidence="3 9" id="KW-0645">Protease</keyword>
<dbReference type="GO" id="GO:0004190">
    <property type="term" value="F:aspartic-type endopeptidase activity"/>
    <property type="evidence" value="ECO:0007669"/>
    <property type="project" value="UniProtKB-UniRule"/>
</dbReference>
<keyword evidence="6 9" id="KW-0378">Hydrolase</keyword>
<dbReference type="PRINTS" id="PR00781">
    <property type="entry name" value="LIPOSIGPTASE"/>
</dbReference>
<dbReference type="GO" id="GO:0005886">
    <property type="term" value="C:plasma membrane"/>
    <property type="evidence" value="ECO:0007669"/>
    <property type="project" value="UniProtKB-SubCell"/>
</dbReference>
<feature type="active site" evidence="9">
    <location>
        <position position="116"/>
    </location>
</feature>
<evidence type="ECO:0000256" key="7">
    <source>
        <dbReference type="ARBA" id="ARBA00022989"/>
    </source>
</evidence>
<keyword evidence="5 9" id="KW-0064">Aspartyl protease</keyword>
<dbReference type="KEGG" id="bacg:D2962_06950"/>
<dbReference type="HAMAP" id="MF_00161">
    <property type="entry name" value="LspA"/>
    <property type="match status" value="1"/>
</dbReference>
<protein>
    <recommendedName>
        <fullName evidence="9">Lipoprotein signal peptidase</fullName>
        <ecNumber evidence="9">3.4.23.36</ecNumber>
    </recommendedName>
    <alternativeName>
        <fullName evidence="9">Prolipoprotein signal peptidase</fullName>
    </alternativeName>
    <alternativeName>
        <fullName evidence="9">Signal peptidase II</fullName>
        <shortName evidence="9">SPase II</shortName>
    </alternativeName>
</protein>
<evidence type="ECO:0000256" key="4">
    <source>
        <dbReference type="ARBA" id="ARBA00022692"/>
    </source>
</evidence>
<dbReference type="EMBL" id="CP033169">
    <property type="protein sequence ID" value="AYO30393.1"/>
    <property type="molecule type" value="Genomic_DNA"/>
</dbReference>
<dbReference type="PANTHER" id="PTHR33695:SF1">
    <property type="entry name" value="LIPOPROTEIN SIGNAL PEPTIDASE"/>
    <property type="match status" value="1"/>
</dbReference>
<evidence type="ECO:0000256" key="1">
    <source>
        <dbReference type="ARBA" id="ARBA00006139"/>
    </source>
</evidence>
<evidence type="ECO:0000256" key="3">
    <source>
        <dbReference type="ARBA" id="ARBA00022670"/>
    </source>
</evidence>
<comment type="caution">
    <text evidence="9">Lacks conserved residue(s) required for the propagation of feature annotation.</text>
</comment>
<keyword evidence="4 9" id="KW-0812">Transmembrane</keyword>
<proteinExistence type="inferred from homology"/>
<evidence type="ECO:0000256" key="10">
    <source>
        <dbReference type="RuleBase" id="RU004181"/>
    </source>
</evidence>
<dbReference type="PANTHER" id="PTHR33695">
    <property type="entry name" value="LIPOPROTEIN SIGNAL PEPTIDASE"/>
    <property type="match status" value="1"/>
</dbReference>
<dbReference type="UniPathway" id="UPA00665"/>
<dbReference type="NCBIfam" id="TIGR00077">
    <property type="entry name" value="lspA"/>
    <property type="match status" value="1"/>
</dbReference>
<evidence type="ECO:0000313" key="11">
    <source>
        <dbReference type="EMBL" id="AYO30393.1"/>
    </source>
</evidence>
<name>A0A3G2R4K4_9FIRM</name>
<gene>
    <name evidence="9 11" type="primary">lspA</name>
    <name evidence="11" type="ORF">D2962_06950</name>
</gene>
<evidence type="ECO:0000256" key="5">
    <source>
        <dbReference type="ARBA" id="ARBA00022750"/>
    </source>
</evidence>
<evidence type="ECO:0000256" key="9">
    <source>
        <dbReference type="HAMAP-Rule" id="MF_00161"/>
    </source>
</evidence>
<accession>A0A3G2R4K4</accession>
<sequence length="159" mass="17856">MEVRILDVIFYGLLVLAADQLSKYIIRANMEPHESLPIIKGIFHITYVQNTGAAFSILQGKTYFFTIVSLAIILAIIFFLRKVPPEKRLLRFVMALVLGGAAGNLIDRFRFGYVVDFFDFRIWPVFNIADSAIVVGVIILAYLIAFDPGFSGQYGKSGR</sequence>
<feature type="transmembrane region" description="Helical" evidence="9">
    <location>
        <begin position="126"/>
        <end position="146"/>
    </location>
</feature>
<feature type="active site" evidence="9">
    <location>
        <position position="130"/>
    </location>
</feature>
<evidence type="ECO:0000256" key="6">
    <source>
        <dbReference type="ARBA" id="ARBA00022801"/>
    </source>
</evidence>
<dbReference type="GO" id="GO:0006508">
    <property type="term" value="P:proteolysis"/>
    <property type="evidence" value="ECO:0007669"/>
    <property type="project" value="UniProtKB-KW"/>
</dbReference>
<organism evidence="11 12">
    <name type="scientific">Biomaibacter acetigenes</name>
    <dbReference type="NCBI Taxonomy" id="2316383"/>
    <lineage>
        <taxon>Bacteria</taxon>
        <taxon>Bacillati</taxon>
        <taxon>Bacillota</taxon>
        <taxon>Clostridia</taxon>
        <taxon>Thermosediminibacterales</taxon>
        <taxon>Tepidanaerobacteraceae</taxon>
        <taxon>Biomaibacter</taxon>
    </lineage>
</organism>
<comment type="similarity">
    <text evidence="1 9 10">Belongs to the peptidase A8 family.</text>
</comment>